<dbReference type="InterPro" id="IPR033053">
    <property type="entry name" value="Hir3/CABIN1"/>
</dbReference>
<feature type="compositionally biased region" description="Polar residues" evidence="3">
    <location>
        <begin position="1400"/>
        <end position="1413"/>
    </location>
</feature>
<dbReference type="InterPro" id="IPR011990">
    <property type="entry name" value="TPR-like_helical_dom_sf"/>
</dbReference>
<dbReference type="SUPFAM" id="SSF48452">
    <property type="entry name" value="TPR-like"/>
    <property type="match status" value="2"/>
</dbReference>
<proteinExistence type="predicted"/>
<dbReference type="EMBL" id="CP045890">
    <property type="protein sequence ID" value="QQP57020.1"/>
    <property type="molecule type" value="Genomic_DNA"/>
</dbReference>
<dbReference type="PANTHER" id="PTHR15502">
    <property type="entry name" value="CALCINEURIN-BINDING PROTEIN CABIN 1-RELATED"/>
    <property type="match status" value="1"/>
</dbReference>
<accession>A0A7T8QVW4</accession>
<feature type="compositionally biased region" description="Basic and acidic residues" evidence="3">
    <location>
        <begin position="1530"/>
        <end position="1546"/>
    </location>
</feature>
<feature type="region of interest" description="Disordered" evidence="3">
    <location>
        <begin position="1"/>
        <end position="21"/>
    </location>
</feature>
<dbReference type="GO" id="GO:0031491">
    <property type="term" value="F:nucleosome binding"/>
    <property type="evidence" value="ECO:0007669"/>
    <property type="project" value="TreeGrafter"/>
</dbReference>
<feature type="compositionally biased region" description="Low complexity" evidence="3">
    <location>
        <begin position="1461"/>
        <end position="1508"/>
    </location>
</feature>
<reference evidence="5" key="1">
    <citation type="submission" date="2021-01" db="EMBL/GenBank/DDBJ databases">
        <title>Caligus Genome Assembly.</title>
        <authorList>
            <person name="Gallardo-Escarate C."/>
        </authorList>
    </citation>
    <scope>NUCLEOTIDE SEQUENCE [LARGE SCALE GENOMIC DNA]</scope>
</reference>
<organism evidence="4 5">
    <name type="scientific">Caligus rogercresseyi</name>
    <name type="common">Sea louse</name>
    <dbReference type="NCBI Taxonomy" id="217165"/>
    <lineage>
        <taxon>Eukaryota</taxon>
        <taxon>Metazoa</taxon>
        <taxon>Ecdysozoa</taxon>
        <taxon>Arthropoda</taxon>
        <taxon>Crustacea</taxon>
        <taxon>Multicrustacea</taxon>
        <taxon>Hexanauplia</taxon>
        <taxon>Copepoda</taxon>
        <taxon>Siphonostomatoida</taxon>
        <taxon>Caligidae</taxon>
        <taxon>Caligus</taxon>
    </lineage>
</organism>
<evidence type="ECO:0000256" key="3">
    <source>
        <dbReference type="SAM" id="MobiDB-lite"/>
    </source>
</evidence>
<dbReference type="GO" id="GO:0006325">
    <property type="term" value="P:chromatin organization"/>
    <property type="evidence" value="ECO:0007669"/>
    <property type="project" value="InterPro"/>
</dbReference>
<evidence type="ECO:0008006" key="6">
    <source>
        <dbReference type="Google" id="ProtNLM"/>
    </source>
</evidence>
<evidence type="ECO:0000313" key="5">
    <source>
        <dbReference type="Proteomes" id="UP000595437"/>
    </source>
</evidence>
<sequence length="1600" mass="181256">MILRNFSAVNESSSDGPPESTFQQELEEEKYVSLYNRALSLYVRGRFKESLSDFLCIYESEYFRLLGFASPRPSPLAVKLEKCVCKYLGFCSEKEGSHAEAITYLKKSLAIDEGLSAIKLGRLSTARSALEAGLSLSQDHWPCLELAILVSYKTKDHFGCLQHISKALSLDPSYAKAKELRDQIVLENKFYGIDLGLDLYDPHAVYRPTELPSPPNPTSSESKSPRKILLDTSSFHALLDGLKADYEALLKASSLCESIQLAEKEPPSRVRVSVQNAVPIEIQDLLLTTGAGSEEKESEKVVQSILSDEILERLPELSTRDFIEEVLSDMMDQVVASGSADFLVNLQATEIRRSSRARASVVEKTGSDSGGSNSRTALAEDSIRSYFGKLVPEVLLDPPKAAFVEKKKAGVSSSPGKKPEERGVFENSISGEMEIRLLREFYTSFIQPYSEQGILGVIWKTLQYLFQELSFAHNWTDALVDSFYSLYLVWRNHFVFPDFFEPEEREGTQYLTIMVFANECALDIEKRALEVASAGEEEIPRPRGFYKYLKRDLKYMKCNSYDLDLEWQVRISSILFTHMTLNEDQKSAFRSGEHLKELHQERKTEKSISLPFPTYSALKRNNLVDKVSSLFKKKDYSTVVSVLEHSLTTKPEARSHQLSLLIESYWYLDDFSRCLKWASVALCDFIESKATSKDGDPPSSRRGGQTEDFTWTVDCFDLLKTMECCLLYADMRTSLPLELRSRLTVNLLRILVIQIDFFAKQFVLKSVLPWIFVYRLIEAQGEEDSHPDIAFLVASHDHLGALTSPSPPGRRLPKKRLSLKGNRAGPLLLVFPSEQKVPVSQIALTYERSLLVYKHYLFDDFKSNSISNDTEQFFKRMMDREELMMASITSGTAPSLGKKEPLKEELKDFYYLLADFYFKNSEFKPAIYYYLLDLSYNEARIDSWIALSLALANRVEEGIRDVFKPTNHKDILKHFGDAFNCFRLCISHRPKEATVYIEFANFSYVMHSFCRRTLDSPPENLSMETFQAMEKIKEKSLDNAEKHYSEAFLIISKNLADLNDDERWLLYLMRGKIKEKENRPYGEALELYINISKKISYTSPQDFSLELLEVYYRMHSSTLKRRDQSFSIEELRYILKSLKEAHDKVANPKANEPSHEKMPKLSEGDDPKALMSSIVEACITALEFTIKYFSQHSRAHYVISHYYVQKKDFKKARTYLLASNKNFSGLFVDRKSNNLFNGIWRTPLTECDRAGGFTLHISKVTSLLLDVLLATDDFQILAEVTAMLKKSPPDGERTYLNDTDRISFARQAQTFYSRSVDASRPVDAVKTLLDLQQVYNKTRKTFREDSVRSMLIDLLNVIGIKCKAYDEVANFCQKLNADKGILDKYAKDFEKSKTAEKTESPQTNNSTKTTPVSKISVDPSKEGSSLPLPPMTSSLTSSPLLANTPKKFSSATAYKASSALSSHKSASLLKTPPPSSSSTLLLKKTPSPATIRPISSKPKSTSSKNISNDNNPFTIQHLPPSLARPATPRLAKERSPFRPTQRDQKQLKSFRANISSMLKKGIPINTGSVAILPKGSMGKPKPPEEPKESKSGNIDLICID</sequence>
<feature type="compositionally biased region" description="Basic and acidic residues" evidence="3">
    <location>
        <begin position="1581"/>
        <end position="1590"/>
    </location>
</feature>
<feature type="compositionally biased region" description="Polar residues" evidence="3">
    <location>
        <begin position="7"/>
        <end position="21"/>
    </location>
</feature>
<dbReference type="Proteomes" id="UP000595437">
    <property type="component" value="Chromosome 1"/>
</dbReference>
<feature type="region of interest" description="Disordered" evidence="3">
    <location>
        <begin position="1392"/>
        <end position="1439"/>
    </location>
</feature>
<feature type="region of interest" description="Disordered" evidence="3">
    <location>
        <begin position="1568"/>
        <end position="1600"/>
    </location>
</feature>
<name>A0A7T8QVW4_CALRO</name>
<dbReference type="OrthoDB" id="6376137at2759"/>
<dbReference type="GO" id="GO:0005634">
    <property type="term" value="C:nucleus"/>
    <property type="evidence" value="ECO:0007669"/>
    <property type="project" value="UniProtKB-SubCell"/>
</dbReference>
<dbReference type="PANTHER" id="PTHR15502:SF7">
    <property type="entry name" value="CALCINEURIN-BINDING PROTEIN CABIN-1"/>
    <property type="match status" value="1"/>
</dbReference>
<keyword evidence="2" id="KW-0539">Nucleus</keyword>
<evidence type="ECO:0000256" key="2">
    <source>
        <dbReference type="ARBA" id="ARBA00023242"/>
    </source>
</evidence>
<evidence type="ECO:0000313" key="4">
    <source>
        <dbReference type="EMBL" id="QQP57020.1"/>
    </source>
</evidence>
<gene>
    <name evidence="4" type="ORF">FKW44_001874</name>
</gene>
<dbReference type="Gene3D" id="1.25.40.10">
    <property type="entry name" value="Tetratricopeptide repeat domain"/>
    <property type="match status" value="2"/>
</dbReference>
<feature type="region of interest" description="Disordered" evidence="3">
    <location>
        <begin position="1461"/>
        <end position="1547"/>
    </location>
</feature>
<protein>
    <recommendedName>
        <fullName evidence="6">Calcineurin-binding protein cabin-1</fullName>
    </recommendedName>
</protein>
<evidence type="ECO:0000256" key="1">
    <source>
        <dbReference type="ARBA" id="ARBA00004123"/>
    </source>
</evidence>
<keyword evidence="5" id="KW-1185">Reference proteome</keyword>
<comment type="subcellular location">
    <subcellularLocation>
        <location evidence="1">Nucleus</location>
    </subcellularLocation>
</comment>